<dbReference type="AlphaFoldDB" id="A0A2T0BH94"/>
<keyword evidence="2" id="KW-1185">Reference proteome</keyword>
<reference evidence="1 2" key="1">
    <citation type="submission" date="2018-03" db="EMBL/GenBank/DDBJ databases">
        <title>Genome sequence of Clostridium luticellarii DSM 29923.</title>
        <authorList>
            <person name="Poehlein A."/>
            <person name="Daniel R."/>
        </authorList>
    </citation>
    <scope>NUCLEOTIDE SEQUENCE [LARGE SCALE GENOMIC DNA]</scope>
    <source>
        <strain evidence="1 2">DSM 29923</strain>
    </source>
</reference>
<dbReference type="InterPro" id="IPR052922">
    <property type="entry name" value="Cytidylate_Kinase-2"/>
</dbReference>
<name>A0A2T0BH94_9CLOT</name>
<comment type="caution">
    <text evidence="1">The sequence shown here is derived from an EMBL/GenBank/DDBJ whole genome shotgun (WGS) entry which is preliminary data.</text>
</comment>
<proteinExistence type="predicted"/>
<dbReference type="EMBL" id="PVXP01000047">
    <property type="protein sequence ID" value="PRR83213.1"/>
    <property type="molecule type" value="Genomic_DNA"/>
</dbReference>
<evidence type="ECO:0000313" key="2">
    <source>
        <dbReference type="Proteomes" id="UP000237798"/>
    </source>
</evidence>
<evidence type="ECO:0000313" key="1">
    <source>
        <dbReference type="EMBL" id="PRR83213.1"/>
    </source>
</evidence>
<dbReference type="OrthoDB" id="1201990at2"/>
<dbReference type="Gene3D" id="3.40.50.300">
    <property type="entry name" value="P-loop containing nucleotide triphosphate hydrolases"/>
    <property type="match status" value="1"/>
</dbReference>
<dbReference type="RefSeq" id="WP_106010275.1">
    <property type="nucleotide sequence ID" value="NZ_JALCRC010000014.1"/>
</dbReference>
<dbReference type="PANTHER" id="PTHR37816">
    <property type="entry name" value="YALI0E33011P"/>
    <property type="match status" value="1"/>
</dbReference>
<dbReference type="Proteomes" id="UP000237798">
    <property type="component" value="Unassembled WGS sequence"/>
</dbReference>
<dbReference type="PANTHER" id="PTHR37816:SF2">
    <property type="entry name" value="DNA TOPOLOGY MODULATION PROTEIN FLAR-RELATED PROTEIN"/>
    <property type="match status" value="1"/>
</dbReference>
<organism evidence="1 2">
    <name type="scientific">Clostridium luticellarii</name>
    <dbReference type="NCBI Taxonomy" id="1691940"/>
    <lineage>
        <taxon>Bacteria</taxon>
        <taxon>Bacillati</taxon>
        <taxon>Bacillota</taxon>
        <taxon>Clostridia</taxon>
        <taxon>Eubacteriales</taxon>
        <taxon>Clostridiaceae</taxon>
        <taxon>Clostridium</taxon>
    </lineage>
</organism>
<accession>A0A2T0BH94</accession>
<dbReference type="InterPro" id="IPR027417">
    <property type="entry name" value="P-loop_NTPase"/>
</dbReference>
<gene>
    <name evidence="1" type="ORF">CLLU_26810</name>
</gene>
<dbReference type="SUPFAM" id="SSF52540">
    <property type="entry name" value="P-loop containing nucleoside triphosphate hydrolases"/>
    <property type="match status" value="1"/>
</dbReference>
<protein>
    <submittedName>
        <fullName evidence="1">Topology modulation protein</fullName>
    </submittedName>
</protein>
<sequence>MEFMKLHIIGGPGSGKTYISNLISSQTNIKNYDLDDIFWNNFLNTFGIKADTKTRDTNLHKILSNDCWIIEGVYYAWLNESFRRADIIIVLKTNVYIRDWRIIRRFVKRKIGLVPYNKKETLKGLIELIKWNHSYDKKNMIEAEQMIDRFPNKKVVINNRKGMYEFLKQLV</sequence>